<dbReference type="EMBL" id="CAEZXL010000003">
    <property type="protein sequence ID" value="CAB4678071.1"/>
    <property type="molecule type" value="Genomic_DNA"/>
</dbReference>
<evidence type="ECO:0000259" key="1">
    <source>
        <dbReference type="Pfam" id="PF06983"/>
    </source>
</evidence>
<dbReference type="InterPro" id="IPR029068">
    <property type="entry name" value="Glyas_Bleomycin-R_OHBP_Dase"/>
</dbReference>
<dbReference type="CDD" id="cd06588">
    <property type="entry name" value="PhnB_like"/>
    <property type="match status" value="1"/>
</dbReference>
<dbReference type="AlphaFoldDB" id="A0A6J6MUK7"/>
<dbReference type="SUPFAM" id="SSF54593">
    <property type="entry name" value="Glyoxalase/Bleomycin resistance protein/Dihydroxybiphenyl dioxygenase"/>
    <property type="match status" value="1"/>
</dbReference>
<dbReference type="InterPro" id="IPR009725">
    <property type="entry name" value="3_dmu_93_MTrfase"/>
</dbReference>
<dbReference type="Gene3D" id="3.10.180.10">
    <property type="entry name" value="2,3-Dihydroxybiphenyl 1,2-Dioxygenase, domain 1"/>
    <property type="match status" value="1"/>
</dbReference>
<organism evidence="2">
    <name type="scientific">freshwater metagenome</name>
    <dbReference type="NCBI Taxonomy" id="449393"/>
    <lineage>
        <taxon>unclassified sequences</taxon>
        <taxon>metagenomes</taxon>
        <taxon>ecological metagenomes</taxon>
    </lineage>
</organism>
<dbReference type="Pfam" id="PF06983">
    <property type="entry name" value="3-dmu-9_3-mt"/>
    <property type="match status" value="1"/>
</dbReference>
<protein>
    <submittedName>
        <fullName evidence="2">Unannotated protein</fullName>
    </submittedName>
</protein>
<accession>A0A6J6MUK7</accession>
<dbReference type="InterPro" id="IPR028973">
    <property type="entry name" value="PhnB-like"/>
</dbReference>
<evidence type="ECO:0000313" key="2">
    <source>
        <dbReference type="EMBL" id="CAB4678071.1"/>
    </source>
</evidence>
<gene>
    <name evidence="2" type="ORF">UFOPK2373_00053</name>
</gene>
<dbReference type="PANTHER" id="PTHR33990">
    <property type="entry name" value="PROTEIN YJDN-RELATED"/>
    <property type="match status" value="1"/>
</dbReference>
<reference evidence="2" key="1">
    <citation type="submission" date="2020-05" db="EMBL/GenBank/DDBJ databases">
        <authorList>
            <person name="Chiriac C."/>
            <person name="Salcher M."/>
            <person name="Ghai R."/>
            <person name="Kavagutti S V."/>
        </authorList>
    </citation>
    <scope>NUCLEOTIDE SEQUENCE</scope>
</reference>
<proteinExistence type="predicted"/>
<dbReference type="PANTHER" id="PTHR33990:SF2">
    <property type="entry name" value="PHNB-LIKE DOMAIN-CONTAINING PROTEIN"/>
    <property type="match status" value="1"/>
</dbReference>
<sequence length="150" mass="16726">MPTLSHMLWFDGQAKEAADLYTSLFENSRILKTTHRPDGAVFTVEFELMGYKYTALNGGDYFKFSEAISIMVHCEDQAEVDKYWDALIADGGAPGNCGWLKDKFGLSWQIIPKQLDISLNHPDPAKAKAAMDAMMGMSKLIVSELEEAIL</sequence>
<dbReference type="PIRSF" id="PIRSF021700">
    <property type="entry name" value="3_dmu_93_MTrfase"/>
    <property type="match status" value="1"/>
</dbReference>
<name>A0A6J6MUK7_9ZZZZ</name>
<feature type="domain" description="PhnB-like" evidence="1">
    <location>
        <begin position="5"/>
        <end position="111"/>
    </location>
</feature>